<dbReference type="NCBIfam" id="TIGR03087">
    <property type="entry name" value="stp1"/>
    <property type="match status" value="1"/>
</dbReference>
<dbReference type="InterPro" id="IPR017521">
    <property type="entry name" value="Sugar_tfrase_PEP-CTERM_Stp1"/>
</dbReference>
<dbReference type="SUPFAM" id="SSF53756">
    <property type="entry name" value="UDP-Glycosyltransferase/glycogen phosphorylase"/>
    <property type="match status" value="1"/>
</dbReference>
<dbReference type="AlphaFoldDB" id="A0A7W6C471"/>
<comment type="caution">
    <text evidence="1">The sequence shown here is derived from an EMBL/GenBank/DDBJ whole genome shotgun (WGS) entry which is preliminary data.</text>
</comment>
<dbReference type="EMBL" id="JACIDY010000003">
    <property type="protein sequence ID" value="MBB3940165.1"/>
    <property type="molecule type" value="Genomic_DNA"/>
</dbReference>
<sequence>MSEILFIAHRIPFPPDRGDKIRSHHVLKHLAARAPVHVATFADDALDFAAEPELAAMAASHCLVRRSKPLPLAAAEAMVTGQPISLTAFRSGTLARYVCKILATRPISTIYVFSGQMGQYVPENFRGRLIADFVDVDSAKFQAYAARDGGVKGWAQQREARLLQAEEGRFAAQADTNLLISDAEAALFRARLPAPYPPAAGVDVRTLGNGIDSDTFDPARVEAEPQLARFTGPRLIFTGQMDYAPNIDACLRAAQRLLPRIRAVHPDASLHIVGRNPAPALTALSGRHGVHVWGRVPDVRPWLAGCDLALVPLEIARGVQNKVLEAMAMALPVVLSPEAATGIPAQDGTEWLQGADDDALVAACLKLLENRNAAAAMGEAARRFVVEKASWPAALAPLDSLLGVAAGNARDAA</sequence>
<keyword evidence="1" id="KW-0808">Transferase</keyword>
<keyword evidence="2" id="KW-1185">Reference proteome</keyword>
<reference evidence="1 2" key="1">
    <citation type="submission" date="2020-08" db="EMBL/GenBank/DDBJ databases">
        <title>Genomic Encyclopedia of Type Strains, Phase IV (KMG-IV): sequencing the most valuable type-strain genomes for metagenomic binning, comparative biology and taxonomic classification.</title>
        <authorList>
            <person name="Goeker M."/>
        </authorList>
    </citation>
    <scope>NUCLEOTIDE SEQUENCE [LARGE SCALE GENOMIC DNA]</scope>
    <source>
        <strain evidence="1 2">DSM 27568</strain>
    </source>
</reference>
<name>A0A7W6C471_9SPHN</name>
<organism evidence="1 2">
    <name type="scientific">Novosphingobium fluoreni</name>
    <dbReference type="NCBI Taxonomy" id="1391222"/>
    <lineage>
        <taxon>Bacteria</taxon>
        <taxon>Pseudomonadati</taxon>
        <taxon>Pseudomonadota</taxon>
        <taxon>Alphaproteobacteria</taxon>
        <taxon>Sphingomonadales</taxon>
        <taxon>Sphingomonadaceae</taxon>
        <taxon>Novosphingobium</taxon>
    </lineage>
</organism>
<dbReference type="PANTHER" id="PTHR12526:SF600">
    <property type="entry name" value="GLYCOSYL TRANSFERASE GROUP 1"/>
    <property type="match status" value="1"/>
</dbReference>
<evidence type="ECO:0000313" key="1">
    <source>
        <dbReference type="EMBL" id="MBB3940165.1"/>
    </source>
</evidence>
<dbReference type="Proteomes" id="UP000561459">
    <property type="component" value="Unassembled WGS sequence"/>
</dbReference>
<proteinExistence type="predicted"/>
<dbReference type="Pfam" id="PF13692">
    <property type="entry name" value="Glyco_trans_1_4"/>
    <property type="match status" value="1"/>
</dbReference>
<protein>
    <submittedName>
        <fullName evidence="1">Sugar transferase (PEP-CTERM/EpsH1 system associated)</fullName>
    </submittedName>
</protein>
<dbReference type="GO" id="GO:0016757">
    <property type="term" value="F:glycosyltransferase activity"/>
    <property type="evidence" value="ECO:0007669"/>
    <property type="project" value="TreeGrafter"/>
</dbReference>
<dbReference type="Gene3D" id="3.40.50.2000">
    <property type="entry name" value="Glycogen Phosphorylase B"/>
    <property type="match status" value="2"/>
</dbReference>
<accession>A0A7W6C471</accession>
<evidence type="ECO:0000313" key="2">
    <source>
        <dbReference type="Proteomes" id="UP000561459"/>
    </source>
</evidence>
<dbReference type="RefSeq" id="WP_183616800.1">
    <property type="nucleotide sequence ID" value="NZ_JACIDY010000003.1"/>
</dbReference>
<dbReference type="CDD" id="cd03801">
    <property type="entry name" value="GT4_PimA-like"/>
    <property type="match status" value="1"/>
</dbReference>
<gene>
    <name evidence="1" type="ORF">GGR39_001815</name>
</gene>
<dbReference type="PANTHER" id="PTHR12526">
    <property type="entry name" value="GLYCOSYLTRANSFERASE"/>
    <property type="match status" value="1"/>
</dbReference>